<reference evidence="2 3" key="1">
    <citation type="journal article" date="2021" name="ISME Commun">
        <title>Automated analysis of genomic sequences facilitates high-throughput and comprehensive description of bacteria.</title>
        <authorList>
            <person name="Hitch T.C.A."/>
        </authorList>
    </citation>
    <scope>NUCLEOTIDE SEQUENCE [LARGE SCALE GENOMIC DNA]</scope>
    <source>
        <strain evidence="2 3">Sanger_04</strain>
    </source>
</reference>
<keyword evidence="1" id="KW-0812">Transmembrane</keyword>
<evidence type="ECO:0000313" key="3">
    <source>
        <dbReference type="Proteomes" id="UP001652461"/>
    </source>
</evidence>
<proteinExistence type="predicted"/>
<dbReference type="Proteomes" id="UP001652461">
    <property type="component" value="Unassembled WGS sequence"/>
</dbReference>
<name>A0ABT2S0P9_9FIRM</name>
<comment type="caution">
    <text evidence="2">The sequence shown here is derived from an EMBL/GenBank/DDBJ whole genome shotgun (WGS) entry which is preliminary data.</text>
</comment>
<dbReference type="RefSeq" id="WP_262670894.1">
    <property type="nucleotide sequence ID" value="NZ_JAOQKC010000025.1"/>
</dbReference>
<feature type="transmembrane region" description="Helical" evidence="1">
    <location>
        <begin position="96"/>
        <end position="125"/>
    </location>
</feature>
<sequence>MDDIYHNDAVNHTMEDNTENTAENGYQQPCQDSYQRPVEEQLRYQYQEPESDLEEPVSVGEWLVSMLLMLIPCVNIVLMFVWAFSSREKRSKSNYFKATLIFAAIILVIYIISIAIFGVAISSAIANANF</sequence>
<evidence type="ECO:0000256" key="1">
    <source>
        <dbReference type="SAM" id="Phobius"/>
    </source>
</evidence>
<feature type="transmembrane region" description="Helical" evidence="1">
    <location>
        <begin position="62"/>
        <end position="84"/>
    </location>
</feature>
<keyword evidence="3" id="KW-1185">Reference proteome</keyword>
<dbReference type="EMBL" id="JAOQKC010000025">
    <property type="protein sequence ID" value="MCU6698121.1"/>
    <property type="molecule type" value="Genomic_DNA"/>
</dbReference>
<organism evidence="2 3">
    <name type="scientific">Laedolimicola ammoniilytica</name>
    <dbReference type="NCBI Taxonomy" id="2981771"/>
    <lineage>
        <taxon>Bacteria</taxon>
        <taxon>Bacillati</taxon>
        <taxon>Bacillota</taxon>
        <taxon>Clostridia</taxon>
        <taxon>Lachnospirales</taxon>
        <taxon>Lachnospiraceae</taxon>
        <taxon>Laedolimicola</taxon>
    </lineage>
</organism>
<accession>A0ABT2S0P9</accession>
<gene>
    <name evidence="2" type="ORF">OCV63_14655</name>
</gene>
<protein>
    <recommendedName>
        <fullName evidence="4">Transmembrane protein</fullName>
    </recommendedName>
</protein>
<evidence type="ECO:0008006" key="4">
    <source>
        <dbReference type="Google" id="ProtNLM"/>
    </source>
</evidence>
<keyword evidence="1" id="KW-0472">Membrane</keyword>
<evidence type="ECO:0000313" key="2">
    <source>
        <dbReference type="EMBL" id="MCU6698121.1"/>
    </source>
</evidence>
<keyword evidence="1" id="KW-1133">Transmembrane helix</keyword>